<sequence length="169" mass="18884">MVRLISYLTQALAWLAGFAMLLMMFHVMADVIGKYLFHAPVPSTAEVVANYYMIAGVFLTLAWVEATNSAIAVDLFFEMASKKVQHVMRVFAHLVTLAFYLGLGWFSWDIAVRAWQISETVDGIWRVVVWPAKFMLPIGLALAVLVLLLKIFSGDRVRIVDSSAAAEQI</sequence>
<keyword evidence="5 9" id="KW-0812">Transmembrane</keyword>
<reference evidence="11 12" key="1">
    <citation type="submission" date="2018-05" db="EMBL/GenBank/DDBJ databases">
        <title>Genomic Encyclopedia of Type Strains, Phase IV (KMG-IV): sequencing the most valuable type-strain genomes for metagenomic binning, comparative biology and taxonomic classification.</title>
        <authorList>
            <person name="Goeker M."/>
        </authorList>
    </citation>
    <scope>NUCLEOTIDE SEQUENCE [LARGE SCALE GENOMIC DNA]</scope>
    <source>
        <strain evidence="11 12">DSM 6986</strain>
    </source>
</reference>
<feature type="transmembrane region" description="Helical" evidence="9">
    <location>
        <begin position="89"/>
        <end position="108"/>
    </location>
</feature>
<dbReference type="GO" id="GO:0022857">
    <property type="term" value="F:transmembrane transporter activity"/>
    <property type="evidence" value="ECO:0007669"/>
    <property type="project" value="UniProtKB-UniRule"/>
</dbReference>
<protein>
    <recommendedName>
        <fullName evidence="9">TRAP transporter small permease protein</fullName>
    </recommendedName>
</protein>
<dbReference type="InterPro" id="IPR055348">
    <property type="entry name" value="DctQ"/>
</dbReference>
<feature type="transmembrane region" description="Helical" evidence="9">
    <location>
        <begin position="52"/>
        <end position="77"/>
    </location>
</feature>
<evidence type="ECO:0000259" key="10">
    <source>
        <dbReference type="Pfam" id="PF04290"/>
    </source>
</evidence>
<comment type="caution">
    <text evidence="11">The sequence shown here is derived from an EMBL/GenBank/DDBJ whole genome shotgun (WGS) entry which is preliminary data.</text>
</comment>
<dbReference type="PANTHER" id="PTHR35011">
    <property type="entry name" value="2,3-DIKETO-L-GULONATE TRAP TRANSPORTER SMALL PERMEASE PROTEIN YIAM"/>
    <property type="match status" value="1"/>
</dbReference>
<dbReference type="OrthoDB" id="4250245at2"/>
<keyword evidence="3" id="KW-1003">Cell membrane</keyword>
<gene>
    <name evidence="11" type="ORF">C7441_10522</name>
</gene>
<evidence type="ECO:0000256" key="4">
    <source>
        <dbReference type="ARBA" id="ARBA00022519"/>
    </source>
</evidence>
<evidence type="ECO:0000256" key="5">
    <source>
        <dbReference type="ARBA" id="ARBA00022692"/>
    </source>
</evidence>
<evidence type="ECO:0000313" key="11">
    <source>
        <dbReference type="EMBL" id="PWJ84406.1"/>
    </source>
</evidence>
<dbReference type="PANTHER" id="PTHR35011:SF10">
    <property type="entry name" value="TRAP TRANSPORTER SMALL PERMEASE PROTEIN"/>
    <property type="match status" value="1"/>
</dbReference>
<organism evidence="11 12">
    <name type="scientific">Pseudaminobacter salicylatoxidans</name>
    <dbReference type="NCBI Taxonomy" id="93369"/>
    <lineage>
        <taxon>Bacteria</taxon>
        <taxon>Pseudomonadati</taxon>
        <taxon>Pseudomonadota</taxon>
        <taxon>Alphaproteobacteria</taxon>
        <taxon>Hyphomicrobiales</taxon>
        <taxon>Phyllobacteriaceae</taxon>
        <taxon>Pseudaminobacter</taxon>
    </lineage>
</organism>
<comment type="subcellular location">
    <subcellularLocation>
        <location evidence="1 9">Cell inner membrane</location>
        <topology evidence="1 9">Multi-pass membrane protein</topology>
    </subcellularLocation>
</comment>
<dbReference type="GO" id="GO:0015740">
    <property type="term" value="P:C4-dicarboxylate transport"/>
    <property type="evidence" value="ECO:0007669"/>
    <property type="project" value="TreeGrafter"/>
</dbReference>
<evidence type="ECO:0000256" key="8">
    <source>
        <dbReference type="ARBA" id="ARBA00038436"/>
    </source>
</evidence>
<comment type="subunit">
    <text evidence="9">The complex comprises the extracytoplasmic solute receptor protein and the two transmembrane proteins.</text>
</comment>
<keyword evidence="7 9" id="KW-0472">Membrane</keyword>
<evidence type="ECO:0000256" key="7">
    <source>
        <dbReference type="ARBA" id="ARBA00023136"/>
    </source>
</evidence>
<proteinExistence type="inferred from homology"/>
<keyword evidence="2 9" id="KW-0813">Transport</keyword>
<evidence type="ECO:0000256" key="6">
    <source>
        <dbReference type="ARBA" id="ARBA00022989"/>
    </source>
</evidence>
<evidence type="ECO:0000256" key="3">
    <source>
        <dbReference type="ARBA" id="ARBA00022475"/>
    </source>
</evidence>
<feature type="transmembrane region" description="Helical" evidence="9">
    <location>
        <begin position="12"/>
        <end position="32"/>
    </location>
</feature>
<evidence type="ECO:0000256" key="9">
    <source>
        <dbReference type="RuleBase" id="RU369079"/>
    </source>
</evidence>
<dbReference type="Proteomes" id="UP000245396">
    <property type="component" value="Unassembled WGS sequence"/>
</dbReference>
<name>A0A316C5V1_PSESE</name>
<comment type="function">
    <text evidence="9">Part of the tripartite ATP-independent periplasmic (TRAP) transport system.</text>
</comment>
<dbReference type="InterPro" id="IPR007387">
    <property type="entry name" value="TRAP_DctQ"/>
</dbReference>
<evidence type="ECO:0000256" key="2">
    <source>
        <dbReference type="ARBA" id="ARBA00022448"/>
    </source>
</evidence>
<keyword evidence="12" id="KW-1185">Reference proteome</keyword>
<feature type="domain" description="Tripartite ATP-independent periplasmic transporters DctQ component" evidence="10">
    <location>
        <begin position="23"/>
        <end position="154"/>
    </location>
</feature>
<keyword evidence="4 9" id="KW-0997">Cell inner membrane</keyword>
<comment type="similarity">
    <text evidence="8 9">Belongs to the TRAP transporter small permease family.</text>
</comment>
<keyword evidence="6 9" id="KW-1133">Transmembrane helix</keyword>
<dbReference type="RefSeq" id="WP_109612483.1">
    <property type="nucleotide sequence ID" value="NZ_QGGG01000005.1"/>
</dbReference>
<accession>A0A316C5V1</accession>
<feature type="transmembrane region" description="Helical" evidence="9">
    <location>
        <begin position="128"/>
        <end position="149"/>
    </location>
</feature>
<dbReference type="STRING" id="1192868.GCA_000304395_01983"/>
<evidence type="ECO:0000313" key="12">
    <source>
        <dbReference type="Proteomes" id="UP000245396"/>
    </source>
</evidence>
<evidence type="ECO:0000256" key="1">
    <source>
        <dbReference type="ARBA" id="ARBA00004429"/>
    </source>
</evidence>
<dbReference type="GO" id="GO:0005886">
    <property type="term" value="C:plasma membrane"/>
    <property type="evidence" value="ECO:0007669"/>
    <property type="project" value="UniProtKB-SubCell"/>
</dbReference>
<dbReference type="AlphaFoldDB" id="A0A316C5V1"/>
<dbReference type="Pfam" id="PF04290">
    <property type="entry name" value="DctQ"/>
    <property type="match status" value="1"/>
</dbReference>
<dbReference type="EMBL" id="QGGG01000005">
    <property type="protein sequence ID" value="PWJ84406.1"/>
    <property type="molecule type" value="Genomic_DNA"/>
</dbReference>